<organism evidence="2 3">
    <name type="scientific">Phaseolus vulgaris</name>
    <name type="common">Kidney bean</name>
    <name type="synonym">French bean</name>
    <dbReference type="NCBI Taxonomy" id="3885"/>
    <lineage>
        <taxon>Eukaryota</taxon>
        <taxon>Viridiplantae</taxon>
        <taxon>Streptophyta</taxon>
        <taxon>Embryophyta</taxon>
        <taxon>Tracheophyta</taxon>
        <taxon>Spermatophyta</taxon>
        <taxon>Magnoliopsida</taxon>
        <taxon>eudicotyledons</taxon>
        <taxon>Gunneridae</taxon>
        <taxon>Pentapetalae</taxon>
        <taxon>rosids</taxon>
        <taxon>fabids</taxon>
        <taxon>Fabales</taxon>
        <taxon>Fabaceae</taxon>
        <taxon>Papilionoideae</taxon>
        <taxon>50 kb inversion clade</taxon>
        <taxon>NPAAA clade</taxon>
        <taxon>indigoferoid/millettioid clade</taxon>
        <taxon>Phaseoleae</taxon>
        <taxon>Phaseolus</taxon>
    </lineage>
</organism>
<dbReference type="PANTHER" id="PTHR27006">
    <property type="entry name" value="PROMASTIGOTE SURFACE ANTIGEN PROTEIN PSA"/>
    <property type="match status" value="1"/>
</dbReference>
<dbReference type="SUPFAM" id="SSF56112">
    <property type="entry name" value="Protein kinase-like (PK-like)"/>
    <property type="match status" value="1"/>
</dbReference>
<dbReference type="Gene3D" id="1.10.510.10">
    <property type="entry name" value="Transferase(Phosphotransferase) domain 1"/>
    <property type="match status" value="1"/>
</dbReference>
<dbReference type="Pfam" id="PF07714">
    <property type="entry name" value="PK_Tyr_Ser-Thr"/>
    <property type="match status" value="1"/>
</dbReference>
<sequence>MSPEYMMEGVFSPKSDVYSFGVLLLEIVSGRRSLGCYGVDRPLNLIGHTWELWKDGASSELVDPSINKSFDFDEVQRCIHIGLLCVQHYADDRPTMSNIVSMLTNKSAIVSLPERPAFYVGRKIIHDELSSKGFCTDSTIEITTSTVEITSSTTDMTDS</sequence>
<dbReference type="InterPro" id="IPR011009">
    <property type="entry name" value="Kinase-like_dom_sf"/>
</dbReference>
<dbReference type="PANTHER" id="PTHR27006:SF586">
    <property type="entry name" value="CYSTEINE-RICH RECEPTOR-LIKE PROTEIN KINASE 10"/>
    <property type="match status" value="1"/>
</dbReference>
<dbReference type="EMBL" id="CM002298">
    <property type="protein sequence ID" value="ESW05388.1"/>
    <property type="molecule type" value="Genomic_DNA"/>
</dbReference>
<dbReference type="AlphaFoldDB" id="V7AKK2"/>
<dbReference type="InterPro" id="IPR001245">
    <property type="entry name" value="Ser-Thr/Tyr_kinase_cat_dom"/>
</dbReference>
<reference evidence="3" key="1">
    <citation type="journal article" date="2014" name="Nat. Genet.">
        <title>A reference genome for common bean and genome-wide analysis of dual domestications.</title>
        <authorList>
            <person name="Schmutz J."/>
            <person name="McClean P.E."/>
            <person name="Mamidi S."/>
            <person name="Wu G.A."/>
            <person name="Cannon S.B."/>
            <person name="Grimwood J."/>
            <person name="Jenkins J."/>
            <person name="Shu S."/>
            <person name="Song Q."/>
            <person name="Chavarro C."/>
            <person name="Torres-Torres M."/>
            <person name="Geffroy V."/>
            <person name="Moghaddam S.M."/>
            <person name="Gao D."/>
            <person name="Abernathy B."/>
            <person name="Barry K."/>
            <person name="Blair M."/>
            <person name="Brick M.A."/>
            <person name="Chovatia M."/>
            <person name="Gepts P."/>
            <person name="Goodstein D.M."/>
            <person name="Gonzales M."/>
            <person name="Hellsten U."/>
            <person name="Hyten D.L."/>
            <person name="Jia G."/>
            <person name="Kelly J.D."/>
            <person name="Kudrna D."/>
            <person name="Lee R."/>
            <person name="Richard M.M."/>
            <person name="Miklas P.N."/>
            <person name="Osorno J.M."/>
            <person name="Rodrigues J."/>
            <person name="Thareau V."/>
            <person name="Urrea C.A."/>
            <person name="Wang M."/>
            <person name="Yu Y."/>
            <person name="Zhang M."/>
            <person name="Wing R.A."/>
            <person name="Cregan P.B."/>
            <person name="Rokhsar D.S."/>
            <person name="Jackson S.A."/>
        </authorList>
    </citation>
    <scope>NUCLEOTIDE SEQUENCE [LARGE SCALE GENOMIC DNA]</scope>
    <source>
        <strain evidence="3">cv. G19833</strain>
    </source>
</reference>
<keyword evidence="3" id="KW-1185">Reference proteome</keyword>
<evidence type="ECO:0000313" key="2">
    <source>
        <dbReference type="EMBL" id="ESW05388.1"/>
    </source>
</evidence>
<dbReference type="Gramene" id="ESW05388">
    <property type="protein sequence ID" value="ESW05388"/>
    <property type="gene ID" value="PHAVU_011G175300g"/>
</dbReference>
<name>V7AKK2_PHAVU</name>
<feature type="domain" description="Protein kinase" evidence="1">
    <location>
        <begin position="1"/>
        <end position="118"/>
    </location>
</feature>
<dbReference type="GO" id="GO:0004672">
    <property type="term" value="F:protein kinase activity"/>
    <property type="evidence" value="ECO:0007669"/>
    <property type="project" value="InterPro"/>
</dbReference>
<dbReference type="PROSITE" id="PS50011">
    <property type="entry name" value="PROTEIN_KINASE_DOM"/>
    <property type="match status" value="1"/>
</dbReference>
<dbReference type="InterPro" id="IPR000719">
    <property type="entry name" value="Prot_kinase_dom"/>
</dbReference>
<proteinExistence type="predicted"/>
<protein>
    <recommendedName>
        <fullName evidence="1">Protein kinase domain-containing protein</fullName>
    </recommendedName>
</protein>
<dbReference type="OMA" id="KNTAWEL"/>
<dbReference type="STRING" id="3885.V7AKK2"/>
<evidence type="ECO:0000259" key="1">
    <source>
        <dbReference type="PROSITE" id="PS50011"/>
    </source>
</evidence>
<dbReference type="GO" id="GO:0005524">
    <property type="term" value="F:ATP binding"/>
    <property type="evidence" value="ECO:0007669"/>
    <property type="project" value="InterPro"/>
</dbReference>
<gene>
    <name evidence="2" type="ORF">PHAVU_011G175300g</name>
</gene>
<dbReference type="SMR" id="V7AKK2"/>
<dbReference type="Proteomes" id="UP000000226">
    <property type="component" value="Chromosome 11"/>
</dbReference>
<accession>V7AKK2</accession>
<dbReference type="OrthoDB" id="4062651at2759"/>
<evidence type="ECO:0000313" key="3">
    <source>
        <dbReference type="Proteomes" id="UP000000226"/>
    </source>
</evidence>